<dbReference type="PANTHER" id="PTHR46072">
    <property type="entry name" value="AMIDASE-RELATED-RELATED"/>
    <property type="match status" value="1"/>
</dbReference>
<dbReference type="Gene3D" id="3.90.1300.10">
    <property type="entry name" value="Amidase signature (AS) domain"/>
    <property type="match status" value="2"/>
</dbReference>
<dbReference type="EMBL" id="JFFI01002590">
    <property type="protein sequence ID" value="KXH29500.1"/>
    <property type="molecule type" value="Genomic_DNA"/>
</dbReference>
<evidence type="ECO:0000313" key="6">
    <source>
        <dbReference type="Proteomes" id="UP000070121"/>
    </source>
</evidence>
<evidence type="ECO:0000256" key="2">
    <source>
        <dbReference type="ARBA" id="ARBA00022801"/>
    </source>
</evidence>
<dbReference type="Pfam" id="PF01425">
    <property type="entry name" value="Amidase"/>
    <property type="match status" value="2"/>
</dbReference>
<keyword evidence="2" id="KW-0378">Hydrolase</keyword>
<feature type="region of interest" description="Disordered" evidence="3">
    <location>
        <begin position="1"/>
        <end position="22"/>
    </location>
</feature>
<proteinExistence type="inferred from homology"/>
<dbReference type="PIRSF" id="PIRSF001221">
    <property type="entry name" value="Amidase_fungi"/>
    <property type="match status" value="1"/>
</dbReference>
<dbReference type="InterPro" id="IPR023631">
    <property type="entry name" value="Amidase_dom"/>
</dbReference>
<protein>
    <submittedName>
        <fullName evidence="5">Acetamidase</fullName>
    </submittedName>
</protein>
<dbReference type="STRING" id="1209931.A0A135S0P9"/>
<reference evidence="5 6" key="1">
    <citation type="submission" date="2014-02" db="EMBL/GenBank/DDBJ databases">
        <title>The genome sequence of Colletotrichum salicis CBS 607.94.</title>
        <authorList>
            <person name="Baroncelli R."/>
            <person name="Thon M.R."/>
        </authorList>
    </citation>
    <scope>NUCLEOTIDE SEQUENCE [LARGE SCALE GENOMIC DNA]</scope>
    <source>
        <strain evidence="5 6">CBS 607.94</strain>
    </source>
</reference>
<evidence type="ECO:0000256" key="1">
    <source>
        <dbReference type="ARBA" id="ARBA00009199"/>
    </source>
</evidence>
<dbReference type="OrthoDB" id="6428749at2759"/>
<feature type="domain" description="Amidase" evidence="4">
    <location>
        <begin position="246"/>
        <end position="481"/>
    </location>
</feature>
<organism evidence="5 6">
    <name type="scientific">Colletotrichum salicis</name>
    <dbReference type="NCBI Taxonomy" id="1209931"/>
    <lineage>
        <taxon>Eukaryota</taxon>
        <taxon>Fungi</taxon>
        <taxon>Dikarya</taxon>
        <taxon>Ascomycota</taxon>
        <taxon>Pezizomycotina</taxon>
        <taxon>Sordariomycetes</taxon>
        <taxon>Hypocreomycetidae</taxon>
        <taxon>Glomerellales</taxon>
        <taxon>Glomerellaceae</taxon>
        <taxon>Colletotrichum</taxon>
        <taxon>Colletotrichum acutatum species complex</taxon>
    </lineage>
</organism>
<dbReference type="SUPFAM" id="SSF75304">
    <property type="entry name" value="Amidase signature (AS) enzymes"/>
    <property type="match status" value="1"/>
</dbReference>
<keyword evidence="6" id="KW-1185">Reference proteome</keyword>
<sequence>MQDRPSTSDHGCPTGWPPADAVIDAQTPKPSWKLSAVQKRAEQYAAIPIEWRIDQAVPPHKDTDAFIRLSGLLTAEELACTEIGDVRVLLEQIATRKLGAVQVLKAFVKQAAIAQQLVLGLLHGLPVSLKDIFDVKEVDSTMGWVGLIGKPAKENSVLTDILIAQGAVPFVKTNVAQALMLSDSYNHVFKQSLNPLNRELISGGSSGGEAALVVLQGLYGLKPTVGRLPFDESRLVTMDGILSCEPWRQDPTLLLIPWRKELAAKPDKPLKIGYYINDKVVRVQPPIEIAVLAVVDSLKAAGHTLIEWDPTSHAEACKDWVTAVFADGGEIHRKLSEASGEPLVKGLLIGTEKDTLSVAEPRDLAAKKLRYEKDYLKRWNDAGIDALITPVAPWVGKRPRVWAGSKPHVGYTSHWNWLDYAALTIPVMRAESSSASSQQWSDHVPWNESDEMNYQLYDFDLIRGIPVGVQIIGGKYGEEKCVSVAKVVKDVLEVT</sequence>
<comment type="caution">
    <text evidence="5">The sequence shown here is derived from an EMBL/GenBank/DDBJ whole genome shotgun (WGS) entry which is preliminary data.</text>
</comment>
<gene>
    <name evidence="5" type="ORF">CSAL01_07398</name>
</gene>
<dbReference type="AlphaFoldDB" id="A0A135S0P9"/>
<accession>A0A135S0P9</accession>
<name>A0A135S0P9_9PEZI</name>
<evidence type="ECO:0000313" key="5">
    <source>
        <dbReference type="EMBL" id="KXH29500.1"/>
    </source>
</evidence>
<dbReference type="InterPro" id="IPR036928">
    <property type="entry name" value="AS_sf"/>
</dbReference>
<evidence type="ECO:0000259" key="4">
    <source>
        <dbReference type="Pfam" id="PF01425"/>
    </source>
</evidence>
<dbReference type="GO" id="GO:0016787">
    <property type="term" value="F:hydrolase activity"/>
    <property type="evidence" value="ECO:0007669"/>
    <property type="project" value="UniProtKB-KW"/>
</dbReference>
<feature type="domain" description="Amidase" evidence="4">
    <location>
        <begin position="111"/>
        <end position="213"/>
    </location>
</feature>
<evidence type="ECO:0000256" key="3">
    <source>
        <dbReference type="SAM" id="MobiDB-lite"/>
    </source>
</evidence>
<dbReference type="PANTHER" id="PTHR46072:SF1">
    <property type="entry name" value="AMIDASE"/>
    <property type="match status" value="1"/>
</dbReference>
<comment type="similarity">
    <text evidence="1">Belongs to the amidase family.</text>
</comment>
<dbReference type="Proteomes" id="UP000070121">
    <property type="component" value="Unassembled WGS sequence"/>
</dbReference>